<dbReference type="AlphaFoldDB" id="A0A9X0DIG4"/>
<dbReference type="Proteomes" id="UP001152300">
    <property type="component" value="Unassembled WGS sequence"/>
</dbReference>
<evidence type="ECO:0000313" key="3">
    <source>
        <dbReference type="Proteomes" id="UP001152300"/>
    </source>
</evidence>
<organism evidence="2 3">
    <name type="scientific">Sclerotinia nivalis</name>
    <dbReference type="NCBI Taxonomy" id="352851"/>
    <lineage>
        <taxon>Eukaryota</taxon>
        <taxon>Fungi</taxon>
        <taxon>Dikarya</taxon>
        <taxon>Ascomycota</taxon>
        <taxon>Pezizomycotina</taxon>
        <taxon>Leotiomycetes</taxon>
        <taxon>Helotiales</taxon>
        <taxon>Sclerotiniaceae</taxon>
        <taxon>Sclerotinia</taxon>
    </lineage>
</organism>
<protein>
    <submittedName>
        <fullName evidence="2">Uncharacterized protein</fullName>
    </submittedName>
</protein>
<reference evidence="2" key="1">
    <citation type="submission" date="2022-11" db="EMBL/GenBank/DDBJ databases">
        <title>Genome Resource of Sclerotinia nivalis Strain SnTB1, a Plant Pathogen Isolated from American Ginseng.</title>
        <authorList>
            <person name="Fan S."/>
        </authorList>
    </citation>
    <scope>NUCLEOTIDE SEQUENCE</scope>
    <source>
        <strain evidence="2">SnTB1</strain>
    </source>
</reference>
<dbReference type="EMBL" id="JAPEIS010000007">
    <property type="protein sequence ID" value="KAJ8064144.1"/>
    <property type="molecule type" value="Genomic_DNA"/>
</dbReference>
<gene>
    <name evidence="2" type="ORF">OCU04_006498</name>
</gene>
<comment type="caution">
    <text evidence="2">The sequence shown here is derived from an EMBL/GenBank/DDBJ whole genome shotgun (WGS) entry which is preliminary data.</text>
</comment>
<sequence length="120" mass="14039">MSQYLWKMGKTFSTDSRSRTSESHKSDAQDVVDFDSQSDLSLKMATVQKFSCMSRSLSKMGKILRFSKTFQYPIQSYDARLNTDFQTRNFNHNMVYSNTIPHRNSWGEDYLIVWVNGLLQ</sequence>
<evidence type="ECO:0000256" key="1">
    <source>
        <dbReference type="SAM" id="MobiDB-lite"/>
    </source>
</evidence>
<accession>A0A9X0DIG4</accession>
<name>A0A9X0DIG4_9HELO</name>
<proteinExistence type="predicted"/>
<evidence type="ECO:0000313" key="2">
    <source>
        <dbReference type="EMBL" id="KAJ8064144.1"/>
    </source>
</evidence>
<feature type="region of interest" description="Disordered" evidence="1">
    <location>
        <begin position="1"/>
        <end position="28"/>
    </location>
</feature>
<keyword evidence="3" id="KW-1185">Reference proteome</keyword>
<feature type="compositionally biased region" description="Basic and acidic residues" evidence="1">
    <location>
        <begin position="16"/>
        <end position="28"/>
    </location>
</feature>